<evidence type="ECO:0000256" key="8">
    <source>
        <dbReference type="ARBA" id="ARBA00022989"/>
    </source>
</evidence>
<dbReference type="InterPro" id="IPR003660">
    <property type="entry name" value="HAMP_dom"/>
</dbReference>
<evidence type="ECO:0000256" key="11">
    <source>
        <dbReference type="SAM" id="Phobius"/>
    </source>
</evidence>
<dbReference type="Proteomes" id="UP000092596">
    <property type="component" value="Chromosome"/>
</dbReference>
<comment type="subcellular location">
    <subcellularLocation>
        <location evidence="2">Cell membrane</location>
    </subcellularLocation>
</comment>
<dbReference type="CDD" id="cd06225">
    <property type="entry name" value="HAMP"/>
    <property type="match status" value="1"/>
</dbReference>
<reference evidence="14 15" key="1">
    <citation type="submission" date="2015-06" db="EMBL/GenBank/DDBJ databases">
        <title>Investigation of pathophysiology for high-risk pregnancy and development of treatment modality based on it.</title>
        <authorList>
            <person name="Kim B.-C."/>
            <person name="Lim S."/>
        </authorList>
    </citation>
    <scope>NUCLEOTIDE SEQUENCE [LARGE SCALE GENOMIC DNA]</scope>
    <source>
        <strain evidence="14 15">AD1-86</strain>
    </source>
</reference>
<dbReference type="SUPFAM" id="SSF55874">
    <property type="entry name" value="ATPase domain of HSP90 chaperone/DNA topoisomerase II/histidine kinase"/>
    <property type="match status" value="1"/>
</dbReference>
<dbReference type="InterPro" id="IPR003594">
    <property type="entry name" value="HATPase_dom"/>
</dbReference>
<keyword evidence="4" id="KW-0597">Phosphoprotein</keyword>
<dbReference type="GO" id="GO:0000155">
    <property type="term" value="F:phosphorelay sensor kinase activity"/>
    <property type="evidence" value="ECO:0007669"/>
    <property type="project" value="InterPro"/>
</dbReference>
<dbReference type="InterPro" id="IPR003661">
    <property type="entry name" value="HisK_dim/P_dom"/>
</dbReference>
<organism evidence="14 15">
    <name type="scientific">Dermabacter vaginalis</name>
    <dbReference type="NCBI Taxonomy" id="1630135"/>
    <lineage>
        <taxon>Bacteria</taxon>
        <taxon>Bacillati</taxon>
        <taxon>Actinomycetota</taxon>
        <taxon>Actinomycetes</taxon>
        <taxon>Micrococcales</taxon>
        <taxon>Dermabacteraceae</taxon>
        <taxon>Dermabacter</taxon>
    </lineage>
</organism>
<dbReference type="EMBL" id="CP012117">
    <property type="protein sequence ID" value="ANP26856.1"/>
    <property type="molecule type" value="Genomic_DNA"/>
</dbReference>
<dbReference type="SUPFAM" id="SSF158472">
    <property type="entry name" value="HAMP domain-like"/>
    <property type="match status" value="1"/>
</dbReference>
<feature type="transmembrane region" description="Helical" evidence="11">
    <location>
        <begin position="20"/>
        <end position="46"/>
    </location>
</feature>
<evidence type="ECO:0000256" key="5">
    <source>
        <dbReference type="ARBA" id="ARBA00022679"/>
    </source>
</evidence>
<dbReference type="PANTHER" id="PTHR45436">
    <property type="entry name" value="SENSOR HISTIDINE KINASE YKOH"/>
    <property type="match status" value="1"/>
</dbReference>
<dbReference type="SMART" id="SM00387">
    <property type="entry name" value="HATPase_c"/>
    <property type="match status" value="1"/>
</dbReference>
<dbReference type="InterPro" id="IPR050428">
    <property type="entry name" value="TCS_sensor_his_kinase"/>
</dbReference>
<evidence type="ECO:0000256" key="3">
    <source>
        <dbReference type="ARBA" id="ARBA00012438"/>
    </source>
</evidence>
<dbReference type="InterPro" id="IPR036890">
    <property type="entry name" value="HATPase_C_sf"/>
</dbReference>
<dbReference type="PATRIC" id="fig|1630135.4.peg.299"/>
<proteinExistence type="predicted"/>
<dbReference type="SUPFAM" id="SSF47384">
    <property type="entry name" value="Homodimeric domain of signal transducing histidine kinase"/>
    <property type="match status" value="1"/>
</dbReference>
<feature type="domain" description="HAMP" evidence="13">
    <location>
        <begin position="199"/>
        <end position="252"/>
    </location>
</feature>
<dbReference type="EC" id="2.7.13.3" evidence="3"/>
<dbReference type="Pfam" id="PF02518">
    <property type="entry name" value="HATPase_c"/>
    <property type="match status" value="1"/>
</dbReference>
<keyword evidence="6 11" id="KW-0812">Transmembrane</keyword>
<sequence length="504" mass="54214">MTDAPKKDRASRANRPVSLWTRIVALIALVLVSGTIVTGALSLFLLKRTLIESVDADLAAAVSPSAIANPRRNISLITTGSPSAQYTPVDYVVEWQDQSGGVLQRVVQDSDGDPSLDLPPLTREEVVSLQGKPFTLVADDRESWRVRAVASNDPDGPSVFVALPLRGVENTMNEMALIIVLVGTMVVLVGVGLGGYVLHYALEPLRDVEKAAKNVAAGTLGTRIPVSYSSQEVHSLSVALNEMLIRLEKGFQAQAESQAEALASQSRMRRFVADASHELRTPLAAIRGNGELYRMGAMPRDEDVAQAMRRIEDEAKRMGSLVESLLKLARLDEQRSFDLVPLDASGIVKDVVQDLRALDPTREVAIVDLAGAVLTPETVPPLGVLGDEAALRQVIVNLVGNANRHTPKGSPVEVALGNGRDGKAIIEVRDHGEGIPADIRERVFERFFRTDESRQRQQTQGGGAGLGLSIAATIMQHHDGTISIHQTDGGGATFRVELPEAELS</sequence>
<dbReference type="Pfam" id="PF00672">
    <property type="entry name" value="HAMP"/>
    <property type="match status" value="1"/>
</dbReference>
<evidence type="ECO:0000259" key="12">
    <source>
        <dbReference type="PROSITE" id="PS50109"/>
    </source>
</evidence>
<evidence type="ECO:0000256" key="6">
    <source>
        <dbReference type="ARBA" id="ARBA00022692"/>
    </source>
</evidence>
<evidence type="ECO:0000256" key="9">
    <source>
        <dbReference type="ARBA" id="ARBA00023012"/>
    </source>
</evidence>
<dbReference type="STRING" id="1630135.DAD186_02970"/>
<feature type="domain" description="Histidine kinase" evidence="12">
    <location>
        <begin position="274"/>
        <end position="502"/>
    </location>
</feature>
<accession>A0A1B0ZFX8</accession>
<feature type="transmembrane region" description="Helical" evidence="11">
    <location>
        <begin position="175"/>
        <end position="198"/>
    </location>
</feature>
<gene>
    <name evidence="14" type="ORF">DAD186_02970</name>
</gene>
<dbReference type="CDD" id="cd00075">
    <property type="entry name" value="HATPase"/>
    <property type="match status" value="1"/>
</dbReference>
<evidence type="ECO:0000259" key="13">
    <source>
        <dbReference type="PROSITE" id="PS50885"/>
    </source>
</evidence>
<dbReference type="Gene3D" id="1.10.287.130">
    <property type="match status" value="1"/>
</dbReference>
<evidence type="ECO:0000313" key="15">
    <source>
        <dbReference type="Proteomes" id="UP000092596"/>
    </source>
</evidence>
<keyword evidence="7 14" id="KW-0418">Kinase</keyword>
<evidence type="ECO:0000256" key="7">
    <source>
        <dbReference type="ARBA" id="ARBA00022777"/>
    </source>
</evidence>
<evidence type="ECO:0000256" key="1">
    <source>
        <dbReference type="ARBA" id="ARBA00000085"/>
    </source>
</evidence>
<dbReference type="KEGG" id="dva:DAD186_02970"/>
<dbReference type="SMART" id="SM00304">
    <property type="entry name" value="HAMP"/>
    <property type="match status" value="1"/>
</dbReference>
<keyword evidence="10 11" id="KW-0472">Membrane</keyword>
<name>A0A1B0ZFX8_9MICO</name>
<dbReference type="InterPro" id="IPR036097">
    <property type="entry name" value="HisK_dim/P_sf"/>
</dbReference>
<dbReference type="InterPro" id="IPR004358">
    <property type="entry name" value="Sig_transdc_His_kin-like_C"/>
</dbReference>
<evidence type="ECO:0000313" key="14">
    <source>
        <dbReference type="EMBL" id="ANP26856.1"/>
    </source>
</evidence>
<dbReference type="FunFam" id="1.10.287.130:FF:000001">
    <property type="entry name" value="Two-component sensor histidine kinase"/>
    <property type="match status" value="1"/>
</dbReference>
<keyword evidence="9" id="KW-0902">Two-component regulatory system</keyword>
<dbReference type="AlphaFoldDB" id="A0A1B0ZFX8"/>
<dbReference type="GO" id="GO:0005886">
    <property type="term" value="C:plasma membrane"/>
    <property type="evidence" value="ECO:0007669"/>
    <property type="project" value="UniProtKB-SubCell"/>
</dbReference>
<evidence type="ECO:0000256" key="10">
    <source>
        <dbReference type="ARBA" id="ARBA00023136"/>
    </source>
</evidence>
<dbReference type="InterPro" id="IPR005467">
    <property type="entry name" value="His_kinase_dom"/>
</dbReference>
<evidence type="ECO:0000256" key="4">
    <source>
        <dbReference type="ARBA" id="ARBA00022553"/>
    </source>
</evidence>
<protein>
    <recommendedName>
        <fullName evidence="3">histidine kinase</fullName>
        <ecNumber evidence="3">2.7.13.3</ecNumber>
    </recommendedName>
</protein>
<keyword evidence="5 14" id="KW-0808">Transferase</keyword>
<dbReference type="SMART" id="SM00388">
    <property type="entry name" value="HisKA"/>
    <property type="match status" value="1"/>
</dbReference>
<dbReference type="Pfam" id="PF00512">
    <property type="entry name" value="HisKA"/>
    <property type="match status" value="1"/>
</dbReference>
<dbReference type="PANTHER" id="PTHR45436:SF5">
    <property type="entry name" value="SENSOR HISTIDINE KINASE TRCS"/>
    <property type="match status" value="1"/>
</dbReference>
<dbReference type="PRINTS" id="PR00344">
    <property type="entry name" value="BCTRLSENSOR"/>
</dbReference>
<keyword evidence="8 11" id="KW-1133">Transmembrane helix</keyword>
<dbReference type="Gene3D" id="6.10.340.10">
    <property type="match status" value="1"/>
</dbReference>
<dbReference type="Gene3D" id="3.30.565.10">
    <property type="entry name" value="Histidine kinase-like ATPase, C-terminal domain"/>
    <property type="match status" value="1"/>
</dbReference>
<dbReference type="PROSITE" id="PS50109">
    <property type="entry name" value="HIS_KIN"/>
    <property type="match status" value="1"/>
</dbReference>
<comment type="catalytic activity">
    <reaction evidence="1">
        <text>ATP + protein L-histidine = ADP + protein N-phospho-L-histidine.</text>
        <dbReference type="EC" id="2.7.13.3"/>
    </reaction>
</comment>
<dbReference type="PROSITE" id="PS50885">
    <property type="entry name" value="HAMP"/>
    <property type="match status" value="1"/>
</dbReference>
<dbReference type="CDD" id="cd00082">
    <property type="entry name" value="HisKA"/>
    <property type="match status" value="1"/>
</dbReference>
<evidence type="ECO:0000256" key="2">
    <source>
        <dbReference type="ARBA" id="ARBA00004236"/>
    </source>
</evidence>